<dbReference type="OrthoDB" id="10059235at2759"/>
<dbReference type="Proteomes" id="UP001152320">
    <property type="component" value="Chromosome 23"/>
</dbReference>
<reference evidence="2" key="1">
    <citation type="submission" date="2021-10" db="EMBL/GenBank/DDBJ databases">
        <title>Tropical sea cucumber genome reveals ecological adaptation and Cuvierian tubules defense mechanism.</title>
        <authorList>
            <person name="Chen T."/>
        </authorList>
    </citation>
    <scope>NUCLEOTIDE SEQUENCE</scope>
    <source>
        <strain evidence="2">Nanhai2018</strain>
        <tissue evidence="2">Muscle</tissue>
    </source>
</reference>
<keyword evidence="3" id="KW-1185">Reference proteome</keyword>
<accession>A0A9Q0YG44</accession>
<feature type="region of interest" description="Disordered" evidence="1">
    <location>
        <begin position="1"/>
        <end position="28"/>
    </location>
</feature>
<proteinExistence type="predicted"/>
<evidence type="ECO:0008006" key="4">
    <source>
        <dbReference type="Google" id="ProtNLM"/>
    </source>
</evidence>
<evidence type="ECO:0000313" key="2">
    <source>
        <dbReference type="EMBL" id="KAJ8019527.1"/>
    </source>
</evidence>
<protein>
    <recommendedName>
        <fullName evidence="4">TTF-type domain-containing protein</fullName>
    </recommendedName>
</protein>
<comment type="caution">
    <text evidence="2">The sequence shown here is derived from an EMBL/GenBank/DDBJ whole genome shotgun (WGS) entry which is preliminary data.</text>
</comment>
<dbReference type="EMBL" id="JAIZAY010000023">
    <property type="protein sequence ID" value="KAJ8019527.1"/>
    <property type="molecule type" value="Genomic_DNA"/>
</dbReference>
<name>A0A9Q0YG44_HOLLE</name>
<feature type="compositionally biased region" description="Polar residues" evidence="1">
    <location>
        <begin position="1"/>
        <end position="21"/>
    </location>
</feature>
<dbReference type="AlphaFoldDB" id="A0A9Q0YG44"/>
<gene>
    <name evidence="2" type="ORF">HOLleu_41161</name>
</gene>
<evidence type="ECO:0000256" key="1">
    <source>
        <dbReference type="SAM" id="MobiDB-lite"/>
    </source>
</evidence>
<sequence>MQTCTSSSVPNANISDQSQPFNDEPGVPPGPHQPFEFNFAARIYGKQNRAFQTHWFRSFPWLHYLEINDSVLCYTCITADKQKKLINARNSEKAFLVEGFWNWNKALEKFRDHQKCTCHRLAVEHAESPRIYGDIGEKMNATLAEERKKNRTIFIKTEKSWRM</sequence>
<evidence type="ECO:0000313" key="3">
    <source>
        <dbReference type="Proteomes" id="UP001152320"/>
    </source>
</evidence>
<organism evidence="2 3">
    <name type="scientific">Holothuria leucospilota</name>
    <name type="common">Black long sea cucumber</name>
    <name type="synonym">Mertensiothuria leucospilota</name>
    <dbReference type="NCBI Taxonomy" id="206669"/>
    <lineage>
        <taxon>Eukaryota</taxon>
        <taxon>Metazoa</taxon>
        <taxon>Echinodermata</taxon>
        <taxon>Eleutherozoa</taxon>
        <taxon>Echinozoa</taxon>
        <taxon>Holothuroidea</taxon>
        <taxon>Aspidochirotacea</taxon>
        <taxon>Aspidochirotida</taxon>
        <taxon>Holothuriidae</taxon>
        <taxon>Holothuria</taxon>
    </lineage>
</organism>